<sequence>MKIARTPILMAKKDDPNYKKLSGHIPKELFTDFKKILIDKGLDISTALEIIVGEWVEANKKD</sequence>
<comment type="caution">
    <text evidence="1">The sequence shown here is derived from an EMBL/GenBank/DDBJ whole genome shotgun (WGS) entry which is preliminary data.</text>
</comment>
<reference evidence="1" key="1">
    <citation type="journal article" date="2015" name="ISME J.">
        <title>Draft Genome Sequence of Streptomyces incarnatus NRRL8089, which Produces the Nucleoside Antibiotic Sinefungin.</title>
        <authorList>
            <person name="Oshima K."/>
            <person name="Hattori M."/>
            <person name="Shimizu H."/>
            <person name="Fukuda K."/>
            <person name="Nemoto M."/>
            <person name="Inagaki K."/>
            <person name="Tamura T."/>
        </authorList>
    </citation>
    <scope>NUCLEOTIDE SEQUENCE</scope>
    <source>
        <strain evidence="1">FACHB-251</strain>
    </source>
</reference>
<evidence type="ECO:0000313" key="3">
    <source>
        <dbReference type="Proteomes" id="UP000662185"/>
    </source>
</evidence>
<dbReference type="AlphaFoldDB" id="A0A926WNF7"/>
<dbReference type="EMBL" id="JACJQU010000041">
    <property type="protein sequence ID" value="MBD2296984.1"/>
    <property type="molecule type" value="Genomic_DNA"/>
</dbReference>
<gene>
    <name evidence="1" type="ORF">H6G06_26795</name>
    <name evidence="2" type="ORF">H6G06_26895</name>
</gene>
<protein>
    <submittedName>
        <fullName evidence="1">Uncharacterized protein</fullName>
    </submittedName>
</protein>
<proteinExistence type="predicted"/>
<dbReference type="Proteomes" id="UP000662185">
    <property type="component" value="Unassembled WGS sequence"/>
</dbReference>
<dbReference type="InterPro" id="IPR013321">
    <property type="entry name" value="Arc_rbn_hlx_hlx"/>
</dbReference>
<dbReference type="EMBL" id="JACJQU010000042">
    <property type="protein sequence ID" value="MBD2297004.1"/>
    <property type="molecule type" value="Genomic_DNA"/>
</dbReference>
<reference evidence="1" key="3">
    <citation type="submission" date="2020-08" db="EMBL/GenBank/DDBJ databases">
        <authorList>
            <person name="Chen M."/>
            <person name="Teng W."/>
            <person name="Zhao L."/>
            <person name="Hu C."/>
            <person name="Zhou Y."/>
            <person name="Han B."/>
            <person name="Song L."/>
            <person name="Shu W."/>
        </authorList>
    </citation>
    <scope>NUCLEOTIDE SEQUENCE</scope>
    <source>
        <strain evidence="1">FACHB-251</strain>
    </source>
</reference>
<dbReference type="GO" id="GO:0006355">
    <property type="term" value="P:regulation of DNA-templated transcription"/>
    <property type="evidence" value="ECO:0007669"/>
    <property type="project" value="InterPro"/>
</dbReference>
<evidence type="ECO:0000313" key="2">
    <source>
        <dbReference type="EMBL" id="MBD2297004.1"/>
    </source>
</evidence>
<dbReference type="Gene3D" id="1.10.1220.10">
    <property type="entry name" value="Met repressor-like"/>
    <property type="match status" value="1"/>
</dbReference>
<accession>A0A926WNF7</accession>
<name>A0A926WNF7_9NOST</name>
<evidence type="ECO:0000313" key="1">
    <source>
        <dbReference type="EMBL" id="MBD2296984.1"/>
    </source>
</evidence>
<reference evidence="3" key="2">
    <citation type="journal article" date="2020" name="ISME J.">
        <title>Comparative genomics reveals insights into cyanobacterial evolution and habitat adaptation.</title>
        <authorList>
            <person name="Chen M.Y."/>
            <person name="Teng W.K."/>
            <person name="Zhao L."/>
            <person name="Hu C.X."/>
            <person name="Zhou Y.K."/>
            <person name="Han B.P."/>
            <person name="Song L.R."/>
            <person name="Shu W.S."/>
        </authorList>
    </citation>
    <scope>NUCLEOTIDE SEQUENCE [LARGE SCALE GENOMIC DNA]</scope>
    <source>
        <strain evidence="3">FACHB-251</strain>
    </source>
</reference>
<keyword evidence="3" id="KW-1185">Reference proteome</keyword>
<dbReference type="RefSeq" id="WP_190565101.1">
    <property type="nucleotide sequence ID" value="NZ_JACJQU010000041.1"/>
</dbReference>
<organism evidence="1 3">
    <name type="scientific">Anabaena sphaerica FACHB-251</name>
    <dbReference type="NCBI Taxonomy" id="2692883"/>
    <lineage>
        <taxon>Bacteria</taxon>
        <taxon>Bacillati</taxon>
        <taxon>Cyanobacteriota</taxon>
        <taxon>Cyanophyceae</taxon>
        <taxon>Nostocales</taxon>
        <taxon>Nostocaceae</taxon>
        <taxon>Anabaena</taxon>
    </lineage>
</organism>